<dbReference type="PIRSF" id="PIRSF005690">
    <property type="entry name" value="GerBA"/>
    <property type="match status" value="1"/>
</dbReference>
<feature type="compositionally biased region" description="Basic residues" evidence="5">
    <location>
        <begin position="1"/>
        <end position="11"/>
    </location>
</feature>
<comment type="subcellular location">
    <subcellularLocation>
        <location evidence="4">Cell membrane</location>
    </subcellularLocation>
    <subcellularLocation>
        <location evidence="1">Membrane</location>
        <topology evidence="1">Multi-pass membrane protein</topology>
    </subcellularLocation>
</comment>
<proteinExistence type="inferred from homology"/>
<comment type="caution">
    <text evidence="7">The sequence shown here is derived from an EMBL/GenBank/DDBJ whole genome shotgun (WGS) entry which is preliminary data.</text>
</comment>
<dbReference type="Pfam" id="PF03323">
    <property type="entry name" value="GerA"/>
    <property type="match status" value="1"/>
</dbReference>
<dbReference type="GO" id="GO:0009847">
    <property type="term" value="P:spore germination"/>
    <property type="evidence" value="ECO:0007669"/>
    <property type="project" value="UniProtKB-UniRule"/>
</dbReference>
<accession>A0A0K9GQC1</accession>
<sequence>MPPFFKYKKQKVHTDQSKDTQDSANHHVPEPIESSLSANLDSIKQKTGHSSDIIVRTIITGNTSLHKASVVYVAGLVDTQAINEFLIEPLQTNHDLLEKLYQQDGLDKVTKEFITLGSVHPVTNWDELFLSLMSGDTIILIDGSNKAWSASSKGGERRSIQEPSTQVSVRGSKESFTESIGTNIAMVRRIINNPDLWIETMKIGKVTRTDVSIMYINGIAKTEVVDEVRKRLKRINIDSILESGYIEQLIEDQTITPFPTIFTTERPDITAGNLLEGRVAIFVNGSPDALLAPALFIGFFQAVEDYYSRYDIATATRFIRVLAFFISLIGPAAYIAITTFHQEMIPTQLLIIVAAQRDSVPFPAFVEAIIMEIAFEILREAGIRMPKVIGSTISIVGALVIGQGAIQAGIVSPATVIVVAITAIANFATPSYTVAISARLIRFLFMIIAAVFGFYGIILGFIMLLVHLVSLRSFGVPYMTPLAPFIPKNLGDTIIRTPLWAEKIRPRLISSTDNPVRAGEDQKPAPPQKRGMKKKNTR</sequence>
<dbReference type="Proteomes" id="UP000037146">
    <property type="component" value="Unassembled WGS sequence"/>
</dbReference>
<evidence type="ECO:0000256" key="6">
    <source>
        <dbReference type="SAM" id="Phobius"/>
    </source>
</evidence>
<dbReference type="InterPro" id="IPR050768">
    <property type="entry name" value="UPF0353/GerABKA_families"/>
</dbReference>
<dbReference type="PANTHER" id="PTHR22550:SF5">
    <property type="entry name" value="LEUCINE ZIPPER PROTEIN 4"/>
    <property type="match status" value="1"/>
</dbReference>
<feature type="transmembrane region" description="Helical" evidence="6">
    <location>
        <begin position="416"/>
        <end position="436"/>
    </location>
</feature>
<feature type="region of interest" description="Disordered" evidence="5">
    <location>
        <begin position="511"/>
        <end position="538"/>
    </location>
</feature>
<name>A0A0K9GQC1_9BACI</name>
<comment type="similarity">
    <text evidence="2 4">Belongs to the GerABKA family.</text>
</comment>
<evidence type="ECO:0000256" key="2">
    <source>
        <dbReference type="ARBA" id="ARBA00005278"/>
    </source>
</evidence>
<evidence type="ECO:0000313" key="7">
    <source>
        <dbReference type="EMBL" id="KMY48838.1"/>
    </source>
</evidence>
<evidence type="ECO:0000256" key="1">
    <source>
        <dbReference type="ARBA" id="ARBA00004141"/>
    </source>
</evidence>
<feature type="transmembrane region" description="Helical" evidence="6">
    <location>
        <begin position="318"/>
        <end position="340"/>
    </location>
</feature>
<evidence type="ECO:0000256" key="5">
    <source>
        <dbReference type="SAM" id="MobiDB-lite"/>
    </source>
</evidence>
<dbReference type="PATRIC" id="fig|1679170.3.peg.931"/>
<dbReference type="GO" id="GO:0005886">
    <property type="term" value="C:plasma membrane"/>
    <property type="evidence" value="ECO:0007669"/>
    <property type="project" value="UniProtKB-SubCell"/>
</dbReference>
<feature type="transmembrane region" description="Helical" evidence="6">
    <location>
        <begin position="443"/>
        <end position="469"/>
    </location>
</feature>
<gene>
    <name evidence="7" type="ORF">AC625_04345</name>
</gene>
<protein>
    <submittedName>
        <fullName evidence="7">Spore gernimation protein KB</fullName>
    </submittedName>
</protein>
<dbReference type="PANTHER" id="PTHR22550">
    <property type="entry name" value="SPORE GERMINATION PROTEIN"/>
    <property type="match status" value="1"/>
</dbReference>
<evidence type="ECO:0000313" key="8">
    <source>
        <dbReference type="Proteomes" id="UP000037146"/>
    </source>
</evidence>
<dbReference type="AlphaFoldDB" id="A0A0K9GQC1"/>
<feature type="region of interest" description="Disordered" evidence="5">
    <location>
        <begin position="150"/>
        <end position="172"/>
    </location>
</feature>
<feature type="compositionally biased region" description="Basic and acidic residues" evidence="5">
    <location>
        <begin position="12"/>
        <end position="30"/>
    </location>
</feature>
<evidence type="ECO:0000256" key="3">
    <source>
        <dbReference type="ARBA" id="ARBA00023136"/>
    </source>
</evidence>
<evidence type="ECO:0000256" key="4">
    <source>
        <dbReference type="PIRNR" id="PIRNR005690"/>
    </source>
</evidence>
<keyword evidence="6" id="KW-1133">Transmembrane helix</keyword>
<keyword evidence="8" id="KW-1185">Reference proteome</keyword>
<dbReference type="RefSeq" id="WP_049680166.1">
    <property type="nucleotide sequence ID" value="NZ_LFZW01000001.1"/>
</dbReference>
<dbReference type="InterPro" id="IPR004995">
    <property type="entry name" value="Spore_Ger"/>
</dbReference>
<feature type="transmembrane region" description="Helical" evidence="6">
    <location>
        <begin position="390"/>
        <end position="410"/>
    </location>
</feature>
<organism evidence="7 8">
    <name type="scientific">Peribacillus loiseleuriae</name>
    <dbReference type="NCBI Taxonomy" id="1679170"/>
    <lineage>
        <taxon>Bacteria</taxon>
        <taxon>Bacillati</taxon>
        <taxon>Bacillota</taxon>
        <taxon>Bacilli</taxon>
        <taxon>Bacillales</taxon>
        <taxon>Bacillaceae</taxon>
        <taxon>Peribacillus</taxon>
    </lineage>
</organism>
<keyword evidence="6" id="KW-0812">Transmembrane</keyword>
<keyword evidence="3 4" id="KW-0472">Membrane</keyword>
<dbReference type="EMBL" id="LFZW01000001">
    <property type="protein sequence ID" value="KMY48838.1"/>
    <property type="molecule type" value="Genomic_DNA"/>
</dbReference>
<reference evidence="8" key="1">
    <citation type="submission" date="2015-07" db="EMBL/GenBank/DDBJ databases">
        <title>Genome sequencing project for genomic taxonomy and phylogenomics of Bacillus-like bacteria.</title>
        <authorList>
            <person name="Liu B."/>
            <person name="Wang J."/>
            <person name="Zhu Y."/>
            <person name="Liu G."/>
            <person name="Chen Q."/>
            <person name="Chen Z."/>
            <person name="Lan J."/>
            <person name="Che J."/>
            <person name="Ge C."/>
            <person name="Shi H."/>
            <person name="Pan Z."/>
            <person name="Liu X."/>
        </authorList>
    </citation>
    <scope>NUCLEOTIDE SEQUENCE [LARGE SCALE GENOMIC DNA]</scope>
    <source>
        <strain evidence="8">FJAT-27997</strain>
    </source>
</reference>
<feature type="region of interest" description="Disordered" evidence="5">
    <location>
        <begin position="1"/>
        <end position="34"/>
    </location>
</feature>
<dbReference type="OrthoDB" id="9772630at2"/>
<dbReference type="STRING" id="1679170.AC625_04345"/>